<dbReference type="InterPro" id="IPR006235">
    <property type="entry name" value="OAc-hSer/O-AcSer_sulfhydrylase"/>
</dbReference>
<keyword evidence="3" id="KW-0808">Transferase</keyword>
<accession>A0AA43UCA8</accession>
<dbReference type="SUPFAM" id="SSF53383">
    <property type="entry name" value="PLP-dependent transferases"/>
    <property type="match status" value="1"/>
</dbReference>
<keyword evidence="8" id="KW-1185">Reference proteome</keyword>
<dbReference type="CDD" id="cd00614">
    <property type="entry name" value="CGS_like"/>
    <property type="match status" value="1"/>
</dbReference>
<dbReference type="AlphaFoldDB" id="A0AA43UCA8"/>
<dbReference type="EMBL" id="JAUNQW010000009">
    <property type="protein sequence ID" value="MDO5457318.1"/>
    <property type="molecule type" value="Genomic_DNA"/>
</dbReference>
<dbReference type="GO" id="GO:0006535">
    <property type="term" value="P:cysteine biosynthetic process from serine"/>
    <property type="evidence" value="ECO:0007669"/>
    <property type="project" value="TreeGrafter"/>
</dbReference>
<evidence type="ECO:0000256" key="4">
    <source>
        <dbReference type="ARBA" id="ARBA00022898"/>
    </source>
</evidence>
<dbReference type="Proteomes" id="UP001171751">
    <property type="component" value="Unassembled WGS sequence"/>
</dbReference>
<dbReference type="Pfam" id="PF01053">
    <property type="entry name" value="Cys_Met_Meta_PP"/>
    <property type="match status" value="1"/>
</dbReference>
<keyword evidence="4 5" id="KW-0663">Pyridoxal phosphate</keyword>
<dbReference type="GO" id="GO:0004124">
    <property type="term" value="F:cysteine synthase activity"/>
    <property type="evidence" value="ECO:0007669"/>
    <property type="project" value="TreeGrafter"/>
</dbReference>
<organism evidence="7 8">
    <name type="scientific">Atopococcus tabaci</name>
    <dbReference type="NCBI Taxonomy" id="269774"/>
    <lineage>
        <taxon>Bacteria</taxon>
        <taxon>Bacillati</taxon>
        <taxon>Bacillota</taxon>
        <taxon>Bacilli</taxon>
        <taxon>Lactobacillales</taxon>
        <taxon>Carnobacteriaceae</taxon>
        <taxon>Atopococcus</taxon>
    </lineage>
</organism>
<comment type="cofactor">
    <cofactor evidence="1 6">
        <name>pyridoxal 5'-phosphate</name>
        <dbReference type="ChEBI" id="CHEBI:597326"/>
    </cofactor>
</comment>
<evidence type="ECO:0000256" key="3">
    <source>
        <dbReference type="ARBA" id="ARBA00022679"/>
    </source>
</evidence>
<dbReference type="NCBIfam" id="TIGR01326">
    <property type="entry name" value="OAH_OAS_sulfhy"/>
    <property type="match status" value="1"/>
</dbReference>
<dbReference type="GO" id="GO:0019346">
    <property type="term" value="P:transsulfuration"/>
    <property type="evidence" value="ECO:0007669"/>
    <property type="project" value="InterPro"/>
</dbReference>
<comment type="caution">
    <text evidence="7">The sequence shown here is derived from an EMBL/GenBank/DDBJ whole genome shotgun (WGS) entry which is preliminary data.</text>
</comment>
<evidence type="ECO:0000256" key="5">
    <source>
        <dbReference type="PIRSR" id="PIRSR001434-2"/>
    </source>
</evidence>
<comment type="similarity">
    <text evidence="2 6">Belongs to the trans-sulfuration enzymes family.</text>
</comment>
<dbReference type="GO" id="GO:0071269">
    <property type="term" value="P:L-homocysteine biosynthetic process"/>
    <property type="evidence" value="ECO:0007669"/>
    <property type="project" value="TreeGrafter"/>
</dbReference>
<dbReference type="Gene3D" id="3.90.1150.10">
    <property type="entry name" value="Aspartate Aminotransferase, domain 1"/>
    <property type="match status" value="1"/>
</dbReference>
<evidence type="ECO:0000313" key="8">
    <source>
        <dbReference type="Proteomes" id="UP001171751"/>
    </source>
</evidence>
<dbReference type="InterPro" id="IPR000277">
    <property type="entry name" value="Cys/Met-Metab_PyrdxlP-dep_enz"/>
</dbReference>
<gene>
    <name evidence="7" type="ORF">Q4F26_03150</name>
</gene>
<dbReference type="GO" id="GO:0003961">
    <property type="term" value="F:O-acetylhomoserine aminocarboxypropyltransferase activity"/>
    <property type="evidence" value="ECO:0007669"/>
    <property type="project" value="TreeGrafter"/>
</dbReference>
<dbReference type="InterPro" id="IPR015424">
    <property type="entry name" value="PyrdxlP-dep_Trfase"/>
</dbReference>
<dbReference type="InterPro" id="IPR015422">
    <property type="entry name" value="PyrdxlP-dep_Trfase_small"/>
</dbReference>
<dbReference type="PANTHER" id="PTHR43797">
    <property type="entry name" value="HOMOCYSTEINE/CYSTEINE SYNTHASE"/>
    <property type="match status" value="1"/>
</dbReference>
<evidence type="ECO:0000256" key="6">
    <source>
        <dbReference type="RuleBase" id="RU362118"/>
    </source>
</evidence>
<dbReference type="FunFam" id="3.40.640.10:FF:000035">
    <property type="entry name" value="O-succinylhomoserine sulfhydrylase"/>
    <property type="match status" value="1"/>
</dbReference>
<dbReference type="PIRSF" id="PIRSF001434">
    <property type="entry name" value="CGS"/>
    <property type="match status" value="1"/>
</dbReference>
<dbReference type="GO" id="GO:0005737">
    <property type="term" value="C:cytoplasm"/>
    <property type="evidence" value="ECO:0007669"/>
    <property type="project" value="TreeGrafter"/>
</dbReference>
<name>A0AA43UCA8_9LACT</name>
<evidence type="ECO:0000256" key="2">
    <source>
        <dbReference type="ARBA" id="ARBA00009077"/>
    </source>
</evidence>
<protein>
    <submittedName>
        <fullName evidence="7">O-acetylhomoserine aminocarboxypropyltransferase/cysteine synthase</fullName>
    </submittedName>
</protein>
<proteinExistence type="inferred from homology"/>
<evidence type="ECO:0000256" key="1">
    <source>
        <dbReference type="ARBA" id="ARBA00001933"/>
    </source>
</evidence>
<feature type="modified residue" description="N6-(pyridoxal phosphate)lysine" evidence="5">
    <location>
        <position position="207"/>
    </location>
</feature>
<dbReference type="Gene3D" id="3.40.640.10">
    <property type="entry name" value="Type I PLP-dependent aspartate aminotransferase-like (Major domain)"/>
    <property type="match status" value="1"/>
</dbReference>
<evidence type="ECO:0000313" key="7">
    <source>
        <dbReference type="EMBL" id="MDO5457318.1"/>
    </source>
</evidence>
<sequence length="428" mass="46521">MSEYKLGTKCLQAGYQPGNGEPRTLPIIQSTTFNYESSQQMADLFDLKESGYFYTRLANPTNDHVAAKITDLEGGAAGMLTSSGQSATFYSLMNIVGAGDHVISSSTIYGGTYNLFAHTMKGMGIDFTFVEPDISSEELAGYFQENTKAVFGETVANPSLDILDIEKFAAAAHENGVPLIVDNTFPTPILCRPIEWGADIVIHSTTKYMNGTANAVGGVVVDSGNFDWDGSADKFPGLTQPDETYHGLTFTESFGEAAYITKMVTTLMRDLGSIPSPQNSFYLGIGLETLHLRMERHVENAEKLAEYLNNHDKITWINFPGLKDNDQYELAQKYCPKGTSGVISLGVKGGREAATTFMDNLELASIVTHVADSRTCVLHPASTTHRQMNDQELEDAGISADLVRISVGIEDIEDIIADVEQALAEVSK</sequence>
<reference evidence="7" key="1">
    <citation type="submission" date="2023-07" db="EMBL/GenBank/DDBJ databases">
        <title>Between Cages and Wild: Unraveling the Impact of Captivity on Animal Microbiomes and Antimicrobial Resistance.</title>
        <authorList>
            <person name="Schmartz G.P."/>
            <person name="Rehner J."/>
            <person name="Schuff M.J."/>
            <person name="Becker S.L."/>
            <person name="Kravczyk M."/>
            <person name="Gurevich A."/>
            <person name="Francke R."/>
            <person name="Mueller R."/>
            <person name="Keller V."/>
            <person name="Keller A."/>
        </authorList>
    </citation>
    <scope>NUCLEOTIDE SEQUENCE</scope>
    <source>
        <strain evidence="7">S39M_St_73</strain>
    </source>
</reference>
<dbReference type="InterPro" id="IPR015421">
    <property type="entry name" value="PyrdxlP-dep_Trfase_major"/>
</dbReference>
<dbReference type="PANTHER" id="PTHR43797:SF3">
    <property type="entry name" value="O-ACETYLHOMOSERINE SULFHYDRYLASE"/>
    <property type="match status" value="1"/>
</dbReference>
<dbReference type="GO" id="GO:0030170">
    <property type="term" value="F:pyridoxal phosphate binding"/>
    <property type="evidence" value="ECO:0007669"/>
    <property type="project" value="InterPro"/>
</dbReference>